<sequence>MLVLPRHSLCASLLLFFWRNFNHIFLNVVSHRVAGYVSQETTFIYQLFHLICWMTDTIIGDGNVR</sequence>
<accession>A0A0B6Y6Z6</accession>
<organism evidence="2">
    <name type="scientific">Arion vulgaris</name>
    <dbReference type="NCBI Taxonomy" id="1028688"/>
    <lineage>
        <taxon>Eukaryota</taxon>
        <taxon>Metazoa</taxon>
        <taxon>Spiralia</taxon>
        <taxon>Lophotrochozoa</taxon>
        <taxon>Mollusca</taxon>
        <taxon>Gastropoda</taxon>
        <taxon>Heterobranchia</taxon>
        <taxon>Euthyneura</taxon>
        <taxon>Panpulmonata</taxon>
        <taxon>Eupulmonata</taxon>
        <taxon>Stylommatophora</taxon>
        <taxon>Helicina</taxon>
        <taxon>Arionoidea</taxon>
        <taxon>Arionidae</taxon>
        <taxon>Arion</taxon>
    </lineage>
</organism>
<reference evidence="2" key="1">
    <citation type="submission" date="2014-12" db="EMBL/GenBank/DDBJ databases">
        <title>Insight into the proteome of Arion vulgaris.</title>
        <authorList>
            <person name="Aradska J."/>
            <person name="Bulat T."/>
            <person name="Smidak R."/>
            <person name="Sarate P."/>
            <person name="Gangsoo J."/>
            <person name="Sialana F."/>
            <person name="Bilban M."/>
            <person name="Lubec G."/>
        </authorList>
    </citation>
    <scope>NUCLEOTIDE SEQUENCE</scope>
    <source>
        <tissue evidence="2">Skin</tissue>
    </source>
</reference>
<evidence type="ECO:0000256" key="1">
    <source>
        <dbReference type="SAM" id="SignalP"/>
    </source>
</evidence>
<gene>
    <name evidence="2" type="primary">ORF13850</name>
</gene>
<keyword evidence="1" id="KW-0732">Signal</keyword>
<evidence type="ECO:0000313" key="2">
    <source>
        <dbReference type="EMBL" id="CEK51601.1"/>
    </source>
</evidence>
<feature type="non-terminal residue" evidence="2">
    <location>
        <position position="65"/>
    </location>
</feature>
<feature type="signal peptide" evidence="1">
    <location>
        <begin position="1"/>
        <end position="23"/>
    </location>
</feature>
<dbReference type="EMBL" id="HACG01004736">
    <property type="protein sequence ID" value="CEK51601.1"/>
    <property type="molecule type" value="Transcribed_RNA"/>
</dbReference>
<evidence type="ECO:0008006" key="3">
    <source>
        <dbReference type="Google" id="ProtNLM"/>
    </source>
</evidence>
<proteinExistence type="predicted"/>
<protein>
    <recommendedName>
        <fullName evidence="3">Secreted protein</fullName>
    </recommendedName>
</protein>
<feature type="chain" id="PRO_5002110745" description="Secreted protein" evidence="1">
    <location>
        <begin position="24"/>
        <end position="65"/>
    </location>
</feature>
<dbReference type="AlphaFoldDB" id="A0A0B6Y6Z6"/>
<name>A0A0B6Y6Z6_9EUPU</name>